<gene>
    <name evidence="1" type="ORF">CFK39_16075</name>
</gene>
<dbReference type="EMBL" id="CP022318">
    <property type="protein sequence ID" value="ASK67362.1"/>
    <property type="molecule type" value="Genomic_DNA"/>
</dbReference>
<dbReference type="AlphaFoldDB" id="A0A220UHI5"/>
<geneLocation type="plasmid" evidence="1 2">
    <name>unnamed2</name>
</geneLocation>
<keyword evidence="1" id="KW-0614">Plasmid</keyword>
<sequence length="69" mass="7799">MRRDWPMMMDATDISEFTGWTKLTILNWIKEGQLTGALTLSDAPKSTVLIPRELVFAQLDPRHGPSGQK</sequence>
<evidence type="ECO:0000313" key="2">
    <source>
        <dbReference type="Proteomes" id="UP000198398"/>
    </source>
</evidence>
<proteinExistence type="predicted"/>
<evidence type="ECO:0008006" key="3">
    <source>
        <dbReference type="Google" id="ProtNLM"/>
    </source>
</evidence>
<organism evidence="1 2">
    <name type="scientific">Brachybacterium avium</name>
    <dbReference type="NCBI Taxonomy" id="2017485"/>
    <lineage>
        <taxon>Bacteria</taxon>
        <taxon>Bacillati</taxon>
        <taxon>Actinomycetota</taxon>
        <taxon>Actinomycetes</taxon>
        <taxon>Micrococcales</taxon>
        <taxon>Dermabacteraceae</taxon>
        <taxon>Brachybacterium</taxon>
    </lineage>
</organism>
<protein>
    <recommendedName>
        <fullName evidence="3">DNA-binding protein</fullName>
    </recommendedName>
</protein>
<reference evidence="1 2" key="1">
    <citation type="submission" date="2017-07" db="EMBL/GenBank/DDBJ databases">
        <title>Brachybacterium sp. VR2415.</title>
        <authorList>
            <person name="Tak E.J."/>
            <person name="Bae J.-W."/>
        </authorList>
    </citation>
    <scope>NUCLEOTIDE SEQUENCE [LARGE SCALE GENOMIC DNA]</scope>
    <source>
        <strain evidence="1 2">VR2415</strain>
        <plasmid evidence="1 2">unnamed2</plasmid>
    </source>
</reference>
<keyword evidence="2" id="KW-1185">Reference proteome</keyword>
<dbReference type="KEGG" id="brv:CFK39_16075"/>
<name>A0A220UHI5_9MICO</name>
<accession>A0A220UHI5</accession>
<dbReference type="RefSeq" id="WP_089066588.1">
    <property type="nucleotide sequence ID" value="NZ_CP022318.1"/>
</dbReference>
<dbReference type="Proteomes" id="UP000198398">
    <property type="component" value="Plasmid unnamed2"/>
</dbReference>
<evidence type="ECO:0000313" key="1">
    <source>
        <dbReference type="EMBL" id="ASK67362.1"/>
    </source>
</evidence>